<gene>
    <name evidence="1" type="primary">BQ5605_C014g07535</name>
    <name evidence="1" type="ORF">BQ5605_C014G07535</name>
</gene>
<dbReference type="AlphaFoldDB" id="A0A2X0LTT7"/>
<proteinExistence type="predicted"/>
<protein>
    <submittedName>
        <fullName evidence="1">BQ5605_C014g07535 protein</fullName>
    </submittedName>
</protein>
<name>A0A2X0LTT7_9BASI</name>
<dbReference type="Proteomes" id="UP000249464">
    <property type="component" value="Unassembled WGS sequence"/>
</dbReference>
<evidence type="ECO:0000313" key="2">
    <source>
        <dbReference type="Proteomes" id="UP000249464"/>
    </source>
</evidence>
<reference evidence="1 2" key="1">
    <citation type="submission" date="2016-11" db="EMBL/GenBank/DDBJ databases">
        <authorList>
            <person name="Jaros S."/>
            <person name="Januszkiewicz K."/>
            <person name="Wedrychowicz H."/>
        </authorList>
    </citation>
    <scope>NUCLEOTIDE SEQUENCE [LARGE SCALE GENOMIC DNA]</scope>
</reference>
<organism evidence="1 2">
    <name type="scientific">Microbotryum silenes-dioicae</name>
    <dbReference type="NCBI Taxonomy" id="796604"/>
    <lineage>
        <taxon>Eukaryota</taxon>
        <taxon>Fungi</taxon>
        <taxon>Dikarya</taxon>
        <taxon>Basidiomycota</taxon>
        <taxon>Pucciniomycotina</taxon>
        <taxon>Microbotryomycetes</taxon>
        <taxon>Microbotryales</taxon>
        <taxon>Microbotryaceae</taxon>
        <taxon>Microbotryum</taxon>
    </lineage>
</organism>
<evidence type="ECO:0000313" key="1">
    <source>
        <dbReference type="EMBL" id="SGY19014.1"/>
    </source>
</evidence>
<accession>A0A2X0LTT7</accession>
<keyword evidence="2" id="KW-1185">Reference proteome</keyword>
<dbReference type="EMBL" id="FQNC01000016">
    <property type="protein sequence ID" value="SGY19014.1"/>
    <property type="molecule type" value="Genomic_DNA"/>
</dbReference>
<sequence>MSVEEFADSVYVLFCGGNPNLAELDKYRPIIVKQSRIHKMLRWLINESNFDGDCTARSTQFRLGRVRSTRPIQLLRRFQLQPLRLRLPSGLLPKYLFEHVHVLPPPTDEPIHSWLLFEKVLLYLNQDKPTYVIPTGDAPLWEPSDELVLSKLWPHLDPFGLVGFCIERNLKASLDEQVNHLLNLYDSDFDATQVFRQLAFRVPKEKVARIATAQLEIDLDVLAEMIKKSKDTKRYKATTEAEKHINRILAELQNVGDKIQGTTAQMLDMRNEIRGNVNVCSMYTLFVTVNLADLHSPDKFLDQADTV</sequence>